<reference evidence="4" key="1">
    <citation type="journal article" date="2019" name="Int. J. Syst. Evol. Microbiol.">
        <title>The Global Catalogue of Microorganisms (GCM) 10K type strain sequencing project: providing services to taxonomists for standard genome sequencing and annotation.</title>
        <authorList>
            <consortium name="The Broad Institute Genomics Platform"/>
            <consortium name="The Broad Institute Genome Sequencing Center for Infectious Disease"/>
            <person name="Wu L."/>
            <person name="Ma J."/>
        </authorList>
    </citation>
    <scope>NUCLEOTIDE SEQUENCE [LARGE SCALE GENOMIC DNA]</scope>
    <source>
        <strain evidence="4">CCUG 56607</strain>
    </source>
</reference>
<feature type="transmembrane region" description="Helical" evidence="2">
    <location>
        <begin position="266"/>
        <end position="286"/>
    </location>
</feature>
<proteinExistence type="predicted"/>
<evidence type="ECO:0008006" key="5">
    <source>
        <dbReference type="Google" id="ProtNLM"/>
    </source>
</evidence>
<feature type="transmembrane region" description="Helical" evidence="2">
    <location>
        <begin position="12"/>
        <end position="31"/>
    </location>
</feature>
<accession>A0ABW3L3M3</accession>
<comment type="caution">
    <text evidence="3">The sequence shown here is derived from an EMBL/GenBank/DDBJ whole genome shotgun (WGS) entry which is preliminary data.</text>
</comment>
<feature type="transmembrane region" description="Helical" evidence="2">
    <location>
        <begin position="133"/>
        <end position="152"/>
    </location>
</feature>
<feature type="transmembrane region" description="Helical" evidence="2">
    <location>
        <begin position="109"/>
        <end position="126"/>
    </location>
</feature>
<evidence type="ECO:0000256" key="2">
    <source>
        <dbReference type="SAM" id="Phobius"/>
    </source>
</evidence>
<feature type="coiled-coil region" evidence="1">
    <location>
        <begin position="382"/>
        <end position="409"/>
    </location>
</feature>
<keyword evidence="1" id="KW-0175">Coiled coil</keyword>
<feature type="transmembrane region" description="Helical" evidence="2">
    <location>
        <begin position="190"/>
        <end position="213"/>
    </location>
</feature>
<dbReference type="Proteomes" id="UP001596990">
    <property type="component" value="Unassembled WGS sequence"/>
</dbReference>
<organism evidence="3 4">
    <name type="scientific">Thalassobacillus hwangdonensis</name>
    <dbReference type="NCBI Taxonomy" id="546108"/>
    <lineage>
        <taxon>Bacteria</taxon>
        <taxon>Bacillati</taxon>
        <taxon>Bacillota</taxon>
        <taxon>Bacilli</taxon>
        <taxon>Bacillales</taxon>
        <taxon>Bacillaceae</taxon>
        <taxon>Thalassobacillus</taxon>
    </lineage>
</organism>
<feature type="transmembrane region" description="Helical" evidence="2">
    <location>
        <begin position="164"/>
        <end position="183"/>
    </location>
</feature>
<feature type="transmembrane region" description="Helical" evidence="2">
    <location>
        <begin position="37"/>
        <end position="54"/>
    </location>
</feature>
<evidence type="ECO:0000313" key="4">
    <source>
        <dbReference type="Proteomes" id="UP001596990"/>
    </source>
</evidence>
<evidence type="ECO:0000313" key="3">
    <source>
        <dbReference type="EMBL" id="MFD1020452.1"/>
    </source>
</evidence>
<feature type="transmembrane region" description="Helical" evidence="2">
    <location>
        <begin position="66"/>
        <end position="97"/>
    </location>
</feature>
<evidence type="ECO:0000256" key="1">
    <source>
        <dbReference type="SAM" id="Coils"/>
    </source>
</evidence>
<keyword evidence="4" id="KW-1185">Reference proteome</keyword>
<keyword evidence="2" id="KW-0472">Membrane</keyword>
<name>A0ABW3L3M3_9BACI</name>
<keyword evidence="2" id="KW-1133">Transmembrane helix</keyword>
<protein>
    <recommendedName>
        <fullName evidence="5">DUF4129 domain-containing protein</fullName>
    </recommendedName>
</protein>
<dbReference type="EMBL" id="JBHTKL010000005">
    <property type="protein sequence ID" value="MFD1020452.1"/>
    <property type="molecule type" value="Genomic_DNA"/>
</dbReference>
<keyword evidence="2" id="KW-0812">Transmembrane</keyword>
<dbReference type="RefSeq" id="WP_386062098.1">
    <property type="nucleotide sequence ID" value="NZ_JBHTKL010000005.1"/>
</dbReference>
<sequence length="411" mass="46871">MNEGKTGIVKGYHYLGDALLFYYLIVAIYAFQGGYPFLPYLGVVFLSYLAFALGTSKTSTYMPFIFLAPLLMIVMFLLGFPIYLALGIPVLLSWRFLIHEKDPDRSNETFILFFSLFVAMIEFFLLETSTVVWMWSIQFTVVVLGHLASNYMKLSKKERSDGAGVIAGWTAGLALLAVAVALLDDLFRSIISMIYQVILAGVLLLIDGFMYVVNVLGLDFRINLEPPPEQGNETEGGFGEMNEEGMMFDGQDNDSEKLVEMVNSTVFWTTITIILVAMIIGAFIVYKLRKYRNVPSDKHEGVSYEYAEYPDGPRRSLWKQWQNKPDDPVRKKFFELEQYAAKKKMGRQLYESIEDWFARLGIASAGAEIYQVVRYGEQTLSEKETQQAYTQIEQLKQEIKQKASKKKNTNQ</sequence>
<gene>
    <name evidence="3" type="ORF">ACFQ2J_14790</name>
</gene>